<evidence type="ECO:0000313" key="8">
    <source>
        <dbReference type="Proteomes" id="UP000663935"/>
    </source>
</evidence>
<feature type="transmembrane region" description="Helical" evidence="5">
    <location>
        <begin position="38"/>
        <end position="54"/>
    </location>
</feature>
<dbReference type="Pfam" id="PF04932">
    <property type="entry name" value="Wzy_C"/>
    <property type="match status" value="1"/>
</dbReference>
<evidence type="ECO:0000256" key="1">
    <source>
        <dbReference type="ARBA" id="ARBA00004141"/>
    </source>
</evidence>
<feature type="transmembrane region" description="Helical" evidence="5">
    <location>
        <begin position="208"/>
        <end position="238"/>
    </location>
</feature>
<dbReference type="InterPro" id="IPR051533">
    <property type="entry name" value="WaaL-like"/>
</dbReference>
<accession>A0ABX7SVG2</accession>
<keyword evidence="4 5" id="KW-0472">Membrane</keyword>
<dbReference type="InterPro" id="IPR007016">
    <property type="entry name" value="O-antigen_ligase-rel_domated"/>
</dbReference>
<proteinExistence type="predicted"/>
<dbReference type="GO" id="GO:0016874">
    <property type="term" value="F:ligase activity"/>
    <property type="evidence" value="ECO:0007669"/>
    <property type="project" value="UniProtKB-KW"/>
</dbReference>
<dbReference type="Proteomes" id="UP000663935">
    <property type="component" value="Chromosome"/>
</dbReference>
<evidence type="ECO:0000259" key="6">
    <source>
        <dbReference type="Pfam" id="PF04932"/>
    </source>
</evidence>
<feature type="transmembrane region" description="Helical" evidence="5">
    <location>
        <begin position="331"/>
        <end position="355"/>
    </location>
</feature>
<feature type="transmembrane region" description="Helical" evidence="5">
    <location>
        <begin position="244"/>
        <end position="263"/>
    </location>
</feature>
<dbReference type="PANTHER" id="PTHR37422:SF17">
    <property type="entry name" value="O-ANTIGEN LIGASE"/>
    <property type="match status" value="1"/>
</dbReference>
<organism evidence="7 8">
    <name type="scientific">Polaribacter batillariae</name>
    <dbReference type="NCBI Taxonomy" id="2808900"/>
    <lineage>
        <taxon>Bacteria</taxon>
        <taxon>Pseudomonadati</taxon>
        <taxon>Bacteroidota</taxon>
        <taxon>Flavobacteriia</taxon>
        <taxon>Flavobacteriales</taxon>
        <taxon>Flavobacteriaceae</taxon>
    </lineage>
</organism>
<name>A0ABX7SVG2_9FLAO</name>
<gene>
    <name evidence="7" type="ORF">JL193_14530</name>
</gene>
<sequence>MNVFSILNVKGEKIKSYTLGKIFLFLTSVYFLPRGQNYKTYFGLILTMVILFFFTYKKNKISHTKMLVIAFLSFVLFTLIRIFTLNVSLEKDITEVARLFLPVYLLVMSSSFKGFTFNHLIRILTLVVLVDFSITLMEFFIAYTSDTSIFKLIKANYWAETHWVSRGRSKGLFSGPGQHASSSVFFFILFLSNYLFNERSKKIINLFMIFILAFIIFATLSRTGLICMLISFIILILIKFRRKGFKSIFFLMVLFSLGLFYFLKNNSDKLVRFVSLYESGISKQTVNDRSSIWNALKEKAFDNEMYLLIGWGKDYFGEEARQTDNEYVFMLFFYGLLFLVFFLITTLKFVLSFFYNFSKKTTVEIAMFTLIIVGYIFAIPSSFFFYIPNLILFSILTIINSNEKNKLIFTS</sequence>
<keyword evidence="8" id="KW-1185">Reference proteome</keyword>
<evidence type="ECO:0000256" key="5">
    <source>
        <dbReference type="SAM" id="Phobius"/>
    </source>
</evidence>
<feature type="transmembrane region" description="Helical" evidence="5">
    <location>
        <begin position="66"/>
        <end position="84"/>
    </location>
</feature>
<feature type="transmembrane region" description="Helical" evidence="5">
    <location>
        <begin position="96"/>
        <end position="116"/>
    </location>
</feature>
<dbReference type="RefSeq" id="WP_207971476.1">
    <property type="nucleotide sequence ID" value="NZ_CP071795.1"/>
</dbReference>
<evidence type="ECO:0000256" key="4">
    <source>
        <dbReference type="ARBA" id="ARBA00023136"/>
    </source>
</evidence>
<feature type="domain" description="O-antigen ligase-related" evidence="6">
    <location>
        <begin position="208"/>
        <end position="343"/>
    </location>
</feature>
<comment type="subcellular location">
    <subcellularLocation>
        <location evidence="1">Membrane</location>
        <topology evidence="1">Multi-pass membrane protein</topology>
    </subcellularLocation>
</comment>
<evidence type="ECO:0000313" key="7">
    <source>
        <dbReference type="EMBL" id="QTD37305.1"/>
    </source>
</evidence>
<keyword evidence="3 5" id="KW-1133">Transmembrane helix</keyword>
<evidence type="ECO:0000256" key="3">
    <source>
        <dbReference type="ARBA" id="ARBA00022989"/>
    </source>
</evidence>
<feature type="transmembrane region" description="Helical" evidence="5">
    <location>
        <begin position="123"/>
        <end position="143"/>
    </location>
</feature>
<dbReference type="EMBL" id="CP071795">
    <property type="protein sequence ID" value="QTD37305.1"/>
    <property type="molecule type" value="Genomic_DNA"/>
</dbReference>
<dbReference type="PANTHER" id="PTHR37422">
    <property type="entry name" value="TEICHURONIC ACID BIOSYNTHESIS PROTEIN TUAE"/>
    <property type="match status" value="1"/>
</dbReference>
<feature type="transmembrane region" description="Helical" evidence="5">
    <location>
        <begin position="179"/>
        <end position="196"/>
    </location>
</feature>
<keyword evidence="2 5" id="KW-0812">Transmembrane</keyword>
<protein>
    <submittedName>
        <fullName evidence="7">O-antigen ligase family protein</fullName>
    </submittedName>
</protein>
<keyword evidence="7" id="KW-0436">Ligase</keyword>
<feature type="transmembrane region" description="Helical" evidence="5">
    <location>
        <begin position="367"/>
        <end position="399"/>
    </location>
</feature>
<evidence type="ECO:0000256" key="2">
    <source>
        <dbReference type="ARBA" id="ARBA00022692"/>
    </source>
</evidence>
<reference evidence="7 8" key="1">
    <citation type="submission" date="2021-03" db="EMBL/GenBank/DDBJ databases">
        <title>Complete genome of Polaribacter_sp.G4M1.</title>
        <authorList>
            <person name="Jeong S.W."/>
            <person name="Bae J.W."/>
        </authorList>
    </citation>
    <scope>NUCLEOTIDE SEQUENCE [LARGE SCALE GENOMIC DNA]</scope>
    <source>
        <strain evidence="7 8">G4M1</strain>
    </source>
</reference>